<feature type="binding site" evidence="4">
    <location>
        <position position="209"/>
    </location>
    <ligand>
        <name>substrate</name>
    </ligand>
</feature>
<evidence type="ECO:0000259" key="5">
    <source>
        <dbReference type="Pfam" id="PF01425"/>
    </source>
</evidence>
<dbReference type="PANTHER" id="PTHR46072:SF2">
    <property type="entry name" value="AMIDASE (EUROFUNG)"/>
    <property type="match status" value="1"/>
</dbReference>
<reference evidence="6 7" key="1">
    <citation type="submission" date="2015-10" db="EMBL/GenBank/DDBJ databases">
        <title>Full genome of DAOMC 229536 Phialocephala scopiformis, a fungal endophyte of spruce producing the potent anti-insectan compound rugulosin.</title>
        <authorList>
            <consortium name="DOE Joint Genome Institute"/>
            <person name="Walker A.K."/>
            <person name="Frasz S.L."/>
            <person name="Seifert K.A."/>
            <person name="Miller J.D."/>
            <person name="Mondo S.J."/>
            <person name="Labutti K."/>
            <person name="Lipzen A."/>
            <person name="Dockter R."/>
            <person name="Kennedy M."/>
            <person name="Grigoriev I.V."/>
            <person name="Spatafora J.W."/>
        </authorList>
    </citation>
    <scope>NUCLEOTIDE SEQUENCE [LARGE SCALE GENOMIC DNA]</scope>
    <source>
        <strain evidence="6 7">CBS 120377</strain>
    </source>
</reference>
<feature type="binding site" evidence="4">
    <location>
        <position position="183"/>
    </location>
    <ligand>
        <name>substrate</name>
    </ligand>
</feature>
<dbReference type="RefSeq" id="XP_018071344.1">
    <property type="nucleotide sequence ID" value="XM_018221146.1"/>
</dbReference>
<proteinExistence type="inferred from homology"/>
<dbReference type="KEGG" id="psco:LY89DRAFT_748175"/>
<gene>
    <name evidence="6" type="ORF">LY89DRAFT_748175</name>
</gene>
<dbReference type="InParanoid" id="A0A194XA26"/>
<dbReference type="EMBL" id="KQ947415">
    <property type="protein sequence ID" value="KUJ16989.1"/>
    <property type="molecule type" value="Genomic_DNA"/>
</dbReference>
<name>A0A194XA26_MOLSC</name>
<dbReference type="SUPFAM" id="SSF75304">
    <property type="entry name" value="Amidase signature (AS) enzymes"/>
    <property type="match status" value="1"/>
</dbReference>
<organism evidence="6 7">
    <name type="scientific">Mollisia scopiformis</name>
    <name type="common">Conifer needle endophyte fungus</name>
    <name type="synonym">Phialocephala scopiformis</name>
    <dbReference type="NCBI Taxonomy" id="149040"/>
    <lineage>
        <taxon>Eukaryota</taxon>
        <taxon>Fungi</taxon>
        <taxon>Dikarya</taxon>
        <taxon>Ascomycota</taxon>
        <taxon>Pezizomycotina</taxon>
        <taxon>Leotiomycetes</taxon>
        <taxon>Helotiales</taxon>
        <taxon>Mollisiaceae</taxon>
        <taxon>Mollisia</taxon>
    </lineage>
</organism>
<dbReference type="AlphaFoldDB" id="A0A194XA26"/>
<feature type="active site" description="Acyl-ester intermediate" evidence="3">
    <location>
        <position position="233"/>
    </location>
</feature>
<dbReference type="InterPro" id="IPR023631">
    <property type="entry name" value="Amidase_dom"/>
</dbReference>
<dbReference type="PANTHER" id="PTHR46072">
    <property type="entry name" value="AMIDASE-RELATED-RELATED"/>
    <property type="match status" value="1"/>
</dbReference>
<dbReference type="InterPro" id="IPR036928">
    <property type="entry name" value="AS_sf"/>
</dbReference>
<dbReference type="Proteomes" id="UP000070700">
    <property type="component" value="Unassembled WGS sequence"/>
</dbReference>
<dbReference type="STRING" id="149040.A0A194XA26"/>
<accession>A0A194XA26</accession>
<keyword evidence="2" id="KW-0378">Hydrolase</keyword>
<dbReference type="GeneID" id="28830872"/>
<evidence type="ECO:0000256" key="4">
    <source>
        <dbReference type="PIRSR" id="PIRSR001221-2"/>
    </source>
</evidence>
<feature type="domain" description="Amidase" evidence="5">
    <location>
        <begin position="79"/>
        <end position="523"/>
    </location>
</feature>
<feature type="active site" description="Charge relay system" evidence="3">
    <location>
        <position position="134"/>
    </location>
</feature>
<dbReference type="Pfam" id="PF01425">
    <property type="entry name" value="Amidase"/>
    <property type="match status" value="1"/>
</dbReference>
<keyword evidence="7" id="KW-1185">Reference proteome</keyword>
<evidence type="ECO:0000313" key="6">
    <source>
        <dbReference type="EMBL" id="KUJ16989.1"/>
    </source>
</evidence>
<sequence>MSEPAWKKVAEAKQEERVSKIPKEWIIPSHLLPSEEVRDVQDFPHTSGLFTAEELEITESTASIVVSKIASGEWTAVQVLLATSKRASIAQQLINCLTEIYFDEALSRAKSLDEYFKKEGKVVGPLHGLPISFKDQFNLKGVDTSVGYISWCNKPAAEDSTLVELLMKAGAVPFVKTNIPATLMMGESVNNVFGRTRNPRNRDLTTGGSSGGESALVTFRGSFIGIGTDIGGSIRHPHGRVSYQKVANTFLGQEAVRSCAGPMTRSVDDTRLFMKSLASTEPWLYDPQAVPVPWREELEKLPEKLCFGFGMGDGRVNPTPPLRRAMEMTKAALLAAGHEVIDFIPTEHIEAMEIISKMWSADGGEEFQRDTDASGEPLHPQLEAWLGHSAECKPMTVFETWQNQQRRTVLQMKWLERWQATKELTGTGRPIDGLIMPSTPFPAIRHDGGYPHHWGAISPLLDLTTGVFPVTKVDLEKDVVPNDWKPISDLDEKVTKYYGHPKNHENALVGLAVIARRLEEEKVVAMMGEITKCLGGK</sequence>
<evidence type="ECO:0000256" key="1">
    <source>
        <dbReference type="ARBA" id="ARBA00009199"/>
    </source>
</evidence>
<dbReference type="Gene3D" id="3.90.1300.10">
    <property type="entry name" value="Amidase signature (AS) domain"/>
    <property type="match status" value="1"/>
</dbReference>
<dbReference type="OrthoDB" id="6428749at2759"/>
<dbReference type="GO" id="GO:0016787">
    <property type="term" value="F:hydrolase activity"/>
    <property type="evidence" value="ECO:0007669"/>
    <property type="project" value="UniProtKB-KW"/>
</dbReference>
<feature type="active site" description="Charge relay system" evidence="3">
    <location>
        <position position="209"/>
    </location>
</feature>
<evidence type="ECO:0000313" key="7">
    <source>
        <dbReference type="Proteomes" id="UP000070700"/>
    </source>
</evidence>
<evidence type="ECO:0000256" key="3">
    <source>
        <dbReference type="PIRSR" id="PIRSR001221-1"/>
    </source>
</evidence>
<protein>
    <submittedName>
        <fullName evidence="6">Amidase</fullName>
    </submittedName>
</protein>
<comment type="similarity">
    <text evidence="1">Belongs to the amidase family.</text>
</comment>
<dbReference type="PIRSF" id="PIRSF001221">
    <property type="entry name" value="Amidase_fungi"/>
    <property type="match status" value="1"/>
</dbReference>
<feature type="binding site" evidence="4">
    <location>
        <begin position="230"/>
        <end position="233"/>
    </location>
    <ligand>
        <name>substrate</name>
    </ligand>
</feature>
<dbReference type="FunCoup" id="A0A194XA26">
    <property type="interactions" value="58"/>
</dbReference>
<evidence type="ECO:0000256" key="2">
    <source>
        <dbReference type="ARBA" id="ARBA00022801"/>
    </source>
</evidence>